<keyword evidence="1" id="KW-0472">Membrane</keyword>
<dbReference type="RefSeq" id="WP_009207428.1">
    <property type="nucleotide sequence ID" value="NC_022357.1"/>
</dbReference>
<organism evidence="2 3">
    <name type="scientific">Sulfuricella denitrificans (strain DSM 22764 / NBRC 105220 / skB26)</name>
    <dbReference type="NCBI Taxonomy" id="1163617"/>
    <lineage>
        <taxon>Bacteria</taxon>
        <taxon>Pseudomonadati</taxon>
        <taxon>Pseudomonadota</taxon>
        <taxon>Betaproteobacteria</taxon>
        <taxon>Nitrosomonadales</taxon>
        <taxon>Sulfuricellaceae</taxon>
        <taxon>Sulfuricella</taxon>
    </lineage>
</organism>
<evidence type="ECO:0000256" key="1">
    <source>
        <dbReference type="SAM" id="Phobius"/>
    </source>
</evidence>
<keyword evidence="1 2" id="KW-0812">Transmembrane</keyword>
<evidence type="ECO:0000313" key="2">
    <source>
        <dbReference type="EMBL" id="BAN36611.1"/>
    </source>
</evidence>
<dbReference type="KEGG" id="sdr:SCD_n02812"/>
<dbReference type="AlphaFoldDB" id="S6AJR3"/>
<dbReference type="eggNOG" id="COG3167">
    <property type="taxonomic scope" value="Bacteria"/>
</dbReference>
<accession>S6AJR3</accession>
<sequence length="183" mass="20563">MSASIIAAKNFLRRSGWAGMLGLAILLGSPIFYATMVLPMQEQLATLKVEQVQLRRDIAKNLHRETKPAPTVEMQLKAFYRQFPSLNRSEEWLAKIYAAAERRHIVLETGAYKLAGAETGNLQRYQITLPIKGSHVQIRHFLSDLLTEVPALSLDDISFKRETIDLTVVNAVIKMTLFLGEPA</sequence>
<dbReference type="HOGENOM" id="CLU_115745_0_0_4"/>
<keyword evidence="1" id="KW-1133">Transmembrane helix</keyword>
<keyword evidence="3" id="KW-1185">Reference proteome</keyword>
<dbReference type="STRING" id="1163617.SCD_n02812"/>
<proteinExistence type="predicted"/>
<dbReference type="Proteomes" id="UP000015559">
    <property type="component" value="Chromosome"/>
</dbReference>
<feature type="transmembrane region" description="Helical" evidence="1">
    <location>
        <begin position="17"/>
        <end position="38"/>
    </location>
</feature>
<dbReference type="OrthoDB" id="9096701at2"/>
<protein>
    <submittedName>
        <fullName evidence="2">Putative transmembrane protein</fullName>
    </submittedName>
</protein>
<evidence type="ECO:0000313" key="3">
    <source>
        <dbReference type="Proteomes" id="UP000015559"/>
    </source>
</evidence>
<gene>
    <name evidence="2" type="ORF">SCD_n02812</name>
</gene>
<name>S6AJR3_SULDS</name>
<reference evidence="2 3" key="1">
    <citation type="journal article" date="2012" name="Appl. Environ. Microbiol.">
        <title>Draft genome sequence of a psychrotolerant sulfur-oxidizing bacterium, Sulfuricella denitrificans skB26, and proteomic insights into cold adaptation.</title>
        <authorList>
            <person name="Watanabe T."/>
            <person name="Kojima H."/>
            <person name="Fukui M."/>
        </authorList>
    </citation>
    <scope>NUCLEOTIDE SEQUENCE [LARGE SCALE GENOMIC DNA]</scope>
    <source>
        <strain evidence="3">skB26</strain>
    </source>
</reference>
<dbReference type="EMBL" id="AP013066">
    <property type="protein sequence ID" value="BAN36611.1"/>
    <property type="molecule type" value="Genomic_DNA"/>
</dbReference>